<gene>
    <name evidence="2" type="ORF">NCTC13296_02156</name>
</gene>
<evidence type="ECO:0000313" key="2">
    <source>
        <dbReference type="EMBL" id="SUE15296.1"/>
    </source>
</evidence>
<reference evidence="2 3" key="1">
    <citation type="submission" date="2018-06" db="EMBL/GenBank/DDBJ databases">
        <authorList>
            <consortium name="Pathogen Informatics"/>
            <person name="Doyle S."/>
        </authorList>
    </citation>
    <scope>NUCLEOTIDE SEQUENCE [LARGE SCALE GENOMIC DNA]</scope>
    <source>
        <strain evidence="2 3">NCTC13296</strain>
    </source>
</reference>
<evidence type="ECO:0008006" key="4">
    <source>
        <dbReference type="Google" id="ProtNLM"/>
    </source>
</evidence>
<sequence>MLTTATGTRRERFREWRHERPFTGATLLCVSAVLLLLPAYTTFRVGDVLVSISTISGVSTLFLGALMALCGVGVLVRPGLRVPAGVIAMLVALVALPAANFGGFLLGTLFGVVGSSAVLAWTAQSRRSR</sequence>
<accession>A0A379M0L0</accession>
<dbReference type="Pfam" id="PF19609">
    <property type="entry name" value="DUF6114"/>
    <property type="match status" value="1"/>
</dbReference>
<name>A0A379M0L0_9NOCA</name>
<protein>
    <recommendedName>
        <fullName evidence="4">Integral membrane protein</fullName>
    </recommendedName>
</protein>
<keyword evidence="1" id="KW-0812">Transmembrane</keyword>
<feature type="transmembrane region" description="Helical" evidence="1">
    <location>
        <begin position="52"/>
        <end position="75"/>
    </location>
</feature>
<keyword evidence="3" id="KW-1185">Reference proteome</keyword>
<evidence type="ECO:0000256" key="1">
    <source>
        <dbReference type="SAM" id="Phobius"/>
    </source>
</evidence>
<feature type="transmembrane region" description="Helical" evidence="1">
    <location>
        <begin position="82"/>
        <end position="99"/>
    </location>
</feature>
<feature type="transmembrane region" description="Helical" evidence="1">
    <location>
        <begin position="21"/>
        <end position="40"/>
    </location>
</feature>
<feature type="transmembrane region" description="Helical" evidence="1">
    <location>
        <begin position="105"/>
        <end position="123"/>
    </location>
</feature>
<dbReference type="InterPro" id="IPR046096">
    <property type="entry name" value="DUF6114"/>
</dbReference>
<proteinExistence type="predicted"/>
<organism evidence="2 3">
    <name type="scientific">Rhodococcus gordoniae</name>
    <dbReference type="NCBI Taxonomy" id="223392"/>
    <lineage>
        <taxon>Bacteria</taxon>
        <taxon>Bacillati</taxon>
        <taxon>Actinomycetota</taxon>
        <taxon>Actinomycetes</taxon>
        <taxon>Mycobacteriales</taxon>
        <taxon>Nocardiaceae</taxon>
        <taxon>Rhodococcus</taxon>
    </lineage>
</organism>
<keyword evidence="1" id="KW-0472">Membrane</keyword>
<dbReference type="RefSeq" id="WP_016934724.1">
    <property type="nucleotide sequence ID" value="NZ_LPZN01000003.1"/>
</dbReference>
<dbReference type="AlphaFoldDB" id="A0A379M0L0"/>
<dbReference type="Proteomes" id="UP000254569">
    <property type="component" value="Unassembled WGS sequence"/>
</dbReference>
<dbReference type="EMBL" id="UGVI01000001">
    <property type="protein sequence ID" value="SUE15296.1"/>
    <property type="molecule type" value="Genomic_DNA"/>
</dbReference>
<evidence type="ECO:0000313" key="3">
    <source>
        <dbReference type="Proteomes" id="UP000254569"/>
    </source>
</evidence>
<keyword evidence="1" id="KW-1133">Transmembrane helix</keyword>